<dbReference type="Pfam" id="PF13960">
    <property type="entry name" value="DUF4218"/>
    <property type="match status" value="1"/>
</dbReference>
<dbReference type="InterPro" id="IPR004242">
    <property type="entry name" value="Transposase_21"/>
</dbReference>
<evidence type="ECO:0000259" key="2">
    <source>
        <dbReference type="Pfam" id="PF13952"/>
    </source>
</evidence>
<name>A0A2N9GUI6_FAGSY</name>
<dbReference type="InterPro" id="IPR025452">
    <property type="entry name" value="DUF4218"/>
</dbReference>
<sequence length="1182" mass="137149">MNRSLIVLNFKPSTLPFSGYRRTVRSTASKDEVIERVLSIIKSFPKVDPSFLQKDECPSRLGQFLMRMIPYMGSVEKRSFVMMEHNWVKIRNRALPEYRQGVKEFLDFAFEHTTMEDKILCPCKRCNHYFAKSRDDVEADLITIGIVPTYTRWFRHGEETHSETCDNLVSDDESDGNDLHEMVEDYFGASNAASWLAGEPSGNGTPEEPNDDATKFFRLLGDNEQKLYPNCKYTKLSFIVKLLHIKCLGGWTNKSFTMLLQLFNEVLPKCDVELPNSFYEAKKTIRDLGLDYKKIDACVNDCMLYWKENSKKKKCLICGVSRWKVGKKNVSGKKVPHKILRYFPITPRLQRFFMSTKTASYMTWHHDKRVDDGLLRHPADSKAWKTFDEIHESFSLETRNVRLGLATDGFNPFGNMSLSYSIWPVVLVPYNLPPWMCMKQPNFMLSLLIPGQKGPGNDIDVYLQPLVDELKQLWEVGVPTFDSFRKQNFNMRAAVLWTINDFPAYRNLSGWNTMGALACPSCHDETHSSYLKSGKKYCFMGHRRFLPIKHRWRLQSRLFDGKKETSSSPKQLSGDDVVHQVHNLEGLIFGKGVKRKRDESTNWLKKSIFFELPYWRTLLLRHNLDAMHIEKNVCDSVIGTLMNIKGKTKDNFRSRLDLQARGIREELHPIPHGEKMLLPSACYTLSTEEKRVFCEFLTEVKFPDGYSSNIARLVNLKDRKISGLKSHDCHILLETLLPMAIDGLLPKNVSAPLIELSNFFKTLCSKVLNVDDLKKIESRIVIVLCQLEMIFPPSFFDVMMHLPIHLASEAMIAGPVQYRWMYPIERYLHTLKNYVRNRAHPEGSIAEGYVADECLTFCSRYLHGIETRFNRVERNWDGDHLQSYEGLPIFFQTGRAIGRGGIVSRQLSREEWMQAHQYVLKNCDEVHRFIEEHKYMIRQASARNVEIRHTKQFIEWFESHITKLYDEKNAQVSKQLLDLARGPSQEATCYNGYIVNGFRFRKNEGDCQRKTQSCGVLVKGDSYTGNCDYYGVLTDIIELRYMGGNKIVMFKCEWWDVNNPGRGIMVDEYGRTLVNVTRKLKSNEPFVLACQVEQVFYMKDIKNPLWQFVVKTEPRNYYNMPPPEDEKDDEEEDVIQEPYQQNASHGHQLGSTSDLDNNDDIISWNRNDIPGRIVDMDDVDKD</sequence>
<gene>
    <name evidence="5" type="ORF">FSB_LOCUS30961</name>
</gene>
<dbReference type="PANTHER" id="PTHR10775">
    <property type="entry name" value="OS08G0208400 PROTEIN"/>
    <property type="match status" value="1"/>
</dbReference>
<protein>
    <recommendedName>
        <fullName evidence="6">DUF4218 domain-containing protein</fullName>
    </recommendedName>
</protein>
<feature type="domain" description="DUF4216" evidence="2">
    <location>
        <begin position="1037"/>
        <end position="1109"/>
    </location>
</feature>
<accession>A0A2N9GUI6</accession>
<feature type="domain" description="Transposase-associated" evidence="4">
    <location>
        <begin position="86"/>
        <end position="158"/>
    </location>
</feature>
<evidence type="ECO:0008006" key="6">
    <source>
        <dbReference type="Google" id="ProtNLM"/>
    </source>
</evidence>
<evidence type="ECO:0000313" key="5">
    <source>
        <dbReference type="EMBL" id="SPD03079.1"/>
    </source>
</evidence>
<dbReference type="Pfam" id="PF13963">
    <property type="entry name" value="Transpos_assoc"/>
    <property type="match status" value="1"/>
</dbReference>
<dbReference type="AlphaFoldDB" id="A0A2N9GUI6"/>
<organism evidence="5">
    <name type="scientific">Fagus sylvatica</name>
    <name type="common">Beechnut</name>
    <dbReference type="NCBI Taxonomy" id="28930"/>
    <lineage>
        <taxon>Eukaryota</taxon>
        <taxon>Viridiplantae</taxon>
        <taxon>Streptophyta</taxon>
        <taxon>Embryophyta</taxon>
        <taxon>Tracheophyta</taxon>
        <taxon>Spermatophyta</taxon>
        <taxon>Magnoliopsida</taxon>
        <taxon>eudicotyledons</taxon>
        <taxon>Gunneridae</taxon>
        <taxon>Pentapetalae</taxon>
        <taxon>rosids</taxon>
        <taxon>fabids</taxon>
        <taxon>Fagales</taxon>
        <taxon>Fagaceae</taxon>
        <taxon>Fagus</taxon>
    </lineage>
</organism>
<feature type="compositionally biased region" description="Acidic residues" evidence="1">
    <location>
        <begin position="1123"/>
        <end position="1135"/>
    </location>
</feature>
<feature type="domain" description="DUF4218" evidence="3">
    <location>
        <begin position="763"/>
        <end position="875"/>
    </location>
</feature>
<evidence type="ECO:0000259" key="3">
    <source>
        <dbReference type="Pfam" id="PF13960"/>
    </source>
</evidence>
<proteinExistence type="predicted"/>
<dbReference type="InterPro" id="IPR025312">
    <property type="entry name" value="DUF4216"/>
</dbReference>
<feature type="compositionally biased region" description="Polar residues" evidence="1">
    <location>
        <begin position="1138"/>
        <end position="1155"/>
    </location>
</feature>
<dbReference type="InterPro" id="IPR029480">
    <property type="entry name" value="Transpos_assoc"/>
</dbReference>
<feature type="region of interest" description="Disordered" evidence="1">
    <location>
        <begin position="1117"/>
        <end position="1182"/>
    </location>
</feature>
<evidence type="ECO:0000256" key="1">
    <source>
        <dbReference type="SAM" id="MobiDB-lite"/>
    </source>
</evidence>
<dbReference type="PANTHER" id="PTHR10775:SF177">
    <property type="entry name" value="TNP2, PARTIAL"/>
    <property type="match status" value="1"/>
</dbReference>
<reference evidence="5" key="1">
    <citation type="submission" date="2018-02" db="EMBL/GenBank/DDBJ databases">
        <authorList>
            <person name="Cohen D.B."/>
            <person name="Kent A.D."/>
        </authorList>
    </citation>
    <scope>NUCLEOTIDE SEQUENCE</scope>
</reference>
<dbReference type="Pfam" id="PF02992">
    <property type="entry name" value="Transposase_21"/>
    <property type="match status" value="1"/>
</dbReference>
<evidence type="ECO:0000259" key="4">
    <source>
        <dbReference type="Pfam" id="PF13963"/>
    </source>
</evidence>
<dbReference type="EMBL" id="OIVN01002371">
    <property type="protein sequence ID" value="SPD03079.1"/>
    <property type="molecule type" value="Genomic_DNA"/>
</dbReference>
<dbReference type="Pfam" id="PF13952">
    <property type="entry name" value="DUF4216"/>
    <property type="match status" value="1"/>
</dbReference>